<organism evidence="1 2">
    <name type="scientific">Burkholderia theae</name>
    <dbReference type="NCBI Taxonomy" id="3143496"/>
    <lineage>
        <taxon>Bacteria</taxon>
        <taxon>Pseudomonadati</taxon>
        <taxon>Pseudomonadota</taxon>
        <taxon>Betaproteobacteria</taxon>
        <taxon>Burkholderiales</taxon>
        <taxon>Burkholderiaceae</taxon>
        <taxon>Burkholderia</taxon>
    </lineage>
</organism>
<name>A0ABU9WC84_9BURK</name>
<accession>A0ABU9WC84</accession>
<sequence>MKRWLMILLFAAGGLATEIAHPVQCALRSESRVQTGKRRSQA</sequence>
<comment type="caution">
    <text evidence="1">The sequence shown here is derived from an EMBL/GenBank/DDBJ whole genome shotgun (WGS) entry which is preliminary data.</text>
</comment>
<proteinExistence type="predicted"/>
<keyword evidence="2" id="KW-1185">Reference proteome</keyword>
<dbReference type="RefSeq" id="WP_343491327.1">
    <property type="nucleotide sequence ID" value="NZ_CP183461.1"/>
</dbReference>
<protein>
    <submittedName>
        <fullName evidence="1">Uncharacterized protein</fullName>
    </submittedName>
</protein>
<evidence type="ECO:0000313" key="2">
    <source>
        <dbReference type="Proteomes" id="UP001466933"/>
    </source>
</evidence>
<evidence type="ECO:0000313" key="1">
    <source>
        <dbReference type="EMBL" id="MEN2469616.1"/>
    </source>
</evidence>
<dbReference type="Proteomes" id="UP001466933">
    <property type="component" value="Unassembled WGS sequence"/>
</dbReference>
<gene>
    <name evidence="1" type="ORF">VOI36_06875</name>
</gene>
<reference evidence="1 2" key="1">
    <citation type="submission" date="2024-05" db="EMBL/GenBank/DDBJ databases">
        <title>Burkholderia sp. Nov. a novel bacteria isolated from rhizosphere soil of Camellia sinensis.</title>
        <authorList>
            <person name="Dong Y."/>
        </authorList>
    </citation>
    <scope>NUCLEOTIDE SEQUENCE [LARGE SCALE GENOMIC DNA]</scope>
    <source>
        <strain evidence="1 2">GS2Y</strain>
    </source>
</reference>
<dbReference type="EMBL" id="JBCPYA010000002">
    <property type="protein sequence ID" value="MEN2469616.1"/>
    <property type="molecule type" value="Genomic_DNA"/>
</dbReference>